<dbReference type="EMBL" id="JACHJG010000005">
    <property type="protein sequence ID" value="MBB4886994.1"/>
    <property type="molecule type" value="Genomic_DNA"/>
</dbReference>
<dbReference type="AlphaFoldDB" id="A0A7W7LBJ3"/>
<name>A0A7W7LBJ3_STRNE</name>
<reference evidence="1 2" key="1">
    <citation type="submission" date="2020-08" db="EMBL/GenBank/DDBJ databases">
        <title>Genomic Encyclopedia of Type Strains, Phase III (KMG-III): the genomes of soil and plant-associated and newly described type strains.</title>
        <authorList>
            <person name="Whitman W."/>
        </authorList>
    </citation>
    <scope>NUCLEOTIDE SEQUENCE [LARGE SCALE GENOMIC DNA]</scope>
    <source>
        <strain evidence="1 2">CECT 3265</strain>
    </source>
</reference>
<protein>
    <submittedName>
        <fullName evidence="1">Uncharacterized protein</fullName>
    </submittedName>
</protein>
<keyword evidence="2" id="KW-1185">Reference proteome</keyword>
<proteinExistence type="predicted"/>
<sequence>MDRTTETRQTACDECFRLTAEMAKARDDRNRSRETDVTVLTRRHLAQCHGPTKDGR</sequence>
<accession>A0A7W7LBJ3</accession>
<comment type="caution">
    <text evidence="1">The sequence shown here is derived from an EMBL/GenBank/DDBJ whole genome shotgun (WGS) entry which is preliminary data.</text>
</comment>
<dbReference type="Proteomes" id="UP000556436">
    <property type="component" value="Unassembled WGS sequence"/>
</dbReference>
<gene>
    <name evidence="1" type="ORF">FHS38_003039</name>
</gene>
<evidence type="ECO:0000313" key="2">
    <source>
        <dbReference type="Proteomes" id="UP000556436"/>
    </source>
</evidence>
<evidence type="ECO:0000313" key="1">
    <source>
        <dbReference type="EMBL" id="MBB4886994.1"/>
    </source>
</evidence>
<organism evidence="1 2">
    <name type="scientific">Streptomyces netropsis</name>
    <name type="common">Streptoverticillium netropsis</name>
    <dbReference type="NCBI Taxonomy" id="55404"/>
    <lineage>
        <taxon>Bacteria</taxon>
        <taxon>Bacillati</taxon>
        <taxon>Actinomycetota</taxon>
        <taxon>Actinomycetes</taxon>
        <taxon>Kitasatosporales</taxon>
        <taxon>Streptomycetaceae</taxon>
        <taxon>Streptomyces</taxon>
    </lineage>
</organism>